<dbReference type="Proteomes" id="UP001279734">
    <property type="component" value="Unassembled WGS sequence"/>
</dbReference>
<feature type="transmembrane region" description="Helical" evidence="2">
    <location>
        <begin position="128"/>
        <end position="148"/>
    </location>
</feature>
<keyword evidence="2" id="KW-0812">Transmembrane</keyword>
<evidence type="ECO:0000256" key="2">
    <source>
        <dbReference type="SAM" id="Phobius"/>
    </source>
</evidence>
<feature type="chain" id="PRO_5042094428" evidence="3">
    <location>
        <begin position="31"/>
        <end position="150"/>
    </location>
</feature>
<accession>A0AAD3TCZ0</accession>
<proteinExistence type="predicted"/>
<feature type="region of interest" description="Disordered" evidence="1">
    <location>
        <begin position="55"/>
        <end position="96"/>
    </location>
</feature>
<feature type="compositionally biased region" description="Pro residues" evidence="1">
    <location>
        <begin position="63"/>
        <end position="96"/>
    </location>
</feature>
<keyword evidence="2" id="KW-0472">Membrane</keyword>
<keyword evidence="3" id="KW-0732">Signal</keyword>
<reference evidence="4" key="1">
    <citation type="submission" date="2023-05" db="EMBL/GenBank/DDBJ databases">
        <title>Nepenthes gracilis genome sequencing.</title>
        <authorList>
            <person name="Fukushima K."/>
        </authorList>
    </citation>
    <scope>NUCLEOTIDE SEQUENCE</scope>
    <source>
        <strain evidence="4">SING2019-196</strain>
    </source>
</reference>
<dbReference type="EMBL" id="BSYO01000030">
    <property type="protein sequence ID" value="GMH26252.1"/>
    <property type="molecule type" value="Genomic_DNA"/>
</dbReference>
<evidence type="ECO:0000313" key="4">
    <source>
        <dbReference type="EMBL" id="GMH26252.1"/>
    </source>
</evidence>
<organism evidence="4 5">
    <name type="scientific">Nepenthes gracilis</name>
    <name type="common">Slender pitcher plant</name>
    <dbReference type="NCBI Taxonomy" id="150966"/>
    <lineage>
        <taxon>Eukaryota</taxon>
        <taxon>Viridiplantae</taxon>
        <taxon>Streptophyta</taxon>
        <taxon>Embryophyta</taxon>
        <taxon>Tracheophyta</taxon>
        <taxon>Spermatophyta</taxon>
        <taxon>Magnoliopsida</taxon>
        <taxon>eudicotyledons</taxon>
        <taxon>Gunneridae</taxon>
        <taxon>Pentapetalae</taxon>
        <taxon>Caryophyllales</taxon>
        <taxon>Nepenthaceae</taxon>
        <taxon>Nepenthes</taxon>
    </lineage>
</organism>
<comment type="caution">
    <text evidence="4">The sequence shown here is derived from an EMBL/GenBank/DDBJ whole genome shotgun (WGS) entry which is preliminary data.</text>
</comment>
<dbReference type="PANTHER" id="PTHR35094">
    <property type="entry name" value="LEUCINE-RICH REPEAT EXTENSIN-LIKE PROTEIN 2"/>
    <property type="match status" value="1"/>
</dbReference>
<keyword evidence="5" id="KW-1185">Reference proteome</keyword>
<dbReference type="PANTHER" id="PTHR35094:SF1">
    <property type="entry name" value="PROTEIN, PUTATIVE-RELATED"/>
    <property type="match status" value="1"/>
</dbReference>
<protein>
    <submittedName>
        <fullName evidence="4">Uncharacterized protein</fullName>
    </submittedName>
</protein>
<sequence length="150" mass="15402">MAISKLNLSYIQRLLVVILVIDALVSQINCSETRILDETTVPGSSDPGNKCGGCSSCSNPCGQSPPPPPPPSPPPPTPVLPSCPPPPPPPPKKPPIICPPPPGLIYLIGPPGDLYPIDNSSSAGLRSFAVGLPALMGFGLVCLLKAVMVI</sequence>
<gene>
    <name evidence="4" type="ORF">Nepgr_028095</name>
</gene>
<evidence type="ECO:0000256" key="1">
    <source>
        <dbReference type="SAM" id="MobiDB-lite"/>
    </source>
</evidence>
<evidence type="ECO:0000313" key="5">
    <source>
        <dbReference type="Proteomes" id="UP001279734"/>
    </source>
</evidence>
<keyword evidence="2" id="KW-1133">Transmembrane helix</keyword>
<evidence type="ECO:0000256" key="3">
    <source>
        <dbReference type="SAM" id="SignalP"/>
    </source>
</evidence>
<dbReference type="AlphaFoldDB" id="A0AAD3TCZ0"/>
<name>A0AAD3TCZ0_NEPGR</name>
<feature type="signal peptide" evidence="3">
    <location>
        <begin position="1"/>
        <end position="30"/>
    </location>
</feature>